<dbReference type="Pfam" id="PF07993">
    <property type="entry name" value="NAD_binding_4"/>
    <property type="match status" value="1"/>
</dbReference>
<comment type="similarity">
    <text evidence="1">Belongs to the fatty acyl-CoA reductase family.</text>
</comment>
<dbReference type="SUPFAM" id="SSF51735">
    <property type="entry name" value="NAD(P)-binding Rossmann-fold domains"/>
    <property type="match status" value="1"/>
</dbReference>
<dbReference type="EMBL" id="OU892283">
    <property type="protein sequence ID" value="CAG9771570.1"/>
    <property type="molecule type" value="Genomic_DNA"/>
</dbReference>
<dbReference type="GO" id="GO:0080019">
    <property type="term" value="F:alcohol-forming very long-chain fatty acyl-CoA reductase activity"/>
    <property type="evidence" value="ECO:0007669"/>
    <property type="project" value="InterPro"/>
</dbReference>
<keyword evidence="1" id="KW-0521">NADP</keyword>
<comment type="function">
    <text evidence="1">Catalyzes the reduction of fatty acyl-CoA to fatty alcohols.</text>
</comment>
<dbReference type="Proteomes" id="UP001152799">
    <property type="component" value="Chromosome 7"/>
</dbReference>
<evidence type="ECO:0000259" key="2">
    <source>
        <dbReference type="Pfam" id="PF07993"/>
    </source>
</evidence>
<dbReference type="InterPro" id="IPR026055">
    <property type="entry name" value="FAR"/>
</dbReference>
<keyword evidence="1" id="KW-0560">Oxidoreductase</keyword>
<evidence type="ECO:0000256" key="1">
    <source>
        <dbReference type="RuleBase" id="RU363097"/>
    </source>
</evidence>
<dbReference type="GO" id="GO:0005777">
    <property type="term" value="C:peroxisome"/>
    <property type="evidence" value="ECO:0007669"/>
    <property type="project" value="TreeGrafter"/>
</dbReference>
<gene>
    <name evidence="3" type="ORF">CEUTPL_LOCUS12001</name>
</gene>
<dbReference type="EC" id="1.2.1.84" evidence="1"/>
<dbReference type="OrthoDB" id="8195591at2759"/>
<keyword evidence="4" id="KW-1185">Reference proteome</keyword>
<organism evidence="3 4">
    <name type="scientific">Ceutorhynchus assimilis</name>
    <name type="common">cabbage seed weevil</name>
    <dbReference type="NCBI Taxonomy" id="467358"/>
    <lineage>
        <taxon>Eukaryota</taxon>
        <taxon>Metazoa</taxon>
        <taxon>Ecdysozoa</taxon>
        <taxon>Arthropoda</taxon>
        <taxon>Hexapoda</taxon>
        <taxon>Insecta</taxon>
        <taxon>Pterygota</taxon>
        <taxon>Neoptera</taxon>
        <taxon>Endopterygota</taxon>
        <taxon>Coleoptera</taxon>
        <taxon>Polyphaga</taxon>
        <taxon>Cucujiformia</taxon>
        <taxon>Curculionidae</taxon>
        <taxon>Ceutorhynchinae</taxon>
        <taxon>Ceutorhynchus</taxon>
    </lineage>
</organism>
<reference evidence="3" key="1">
    <citation type="submission" date="2022-01" db="EMBL/GenBank/DDBJ databases">
        <authorList>
            <person name="King R."/>
        </authorList>
    </citation>
    <scope>NUCLEOTIDE SEQUENCE</scope>
</reference>
<dbReference type="InterPro" id="IPR036291">
    <property type="entry name" value="NAD(P)-bd_dom_sf"/>
</dbReference>
<dbReference type="PANTHER" id="PTHR11011:SF24">
    <property type="entry name" value="FATTY ACYL-COA REDUCTASE"/>
    <property type="match status" value="1"/>
</dbReference>
<dbReference type="InterPro" id="IPR013120">
    <property type="entry name" value="FAR_NAD-bd"/>
</dbReference>
<keyword evidence="1" id="KW-0443">Lipid metabolism</keyword>
<dbReference type="GO" id="GO:0102965">
    <property type="term" value="F:alcohol-forming long-chain fatty acyl-CoA reductase activity"/>
    <property type="evidence" value="ECO:0007669"/>
    <property type="project" value="UniProtKB-EC"/>
</dbReference>
<proteinExistence type="inferred from homology"/>
<feature type="domain" description="Thioester reductase (TE)" evidence="2">
    <location>
        <begin position="18"/>
        <end position="165"/>
    </location>
</feature>
<comment type="catalytic activity">
    <reaction evidence="1">
        <text>a long-chain fatty acyl-CoA + 2 NADPH + 2 H(+) = a long-chain primary fatty alcohol + 2 NADP(+) + CoA</text>
        <dbReference type="Rhea" id="RHEA:52716"/>
        <dbReference type="ChEBI" id="CHEBI:15378"/>
        <dbReference type="ChEBI" id="CHEBI:57287"/>
        <dbReference type="ChEBI" id="CHEBI:57783"/>
        <dbReference type="ChEBI" id="CHEBI:58349"/>
        <dbReference type="ChEBI" id="CHEBI:77396"/>
        <dbReference type="ChEBI" id="CHEBI:83139"/>
        <dbReference type="EC" id="1.2.1.84"/>
    </reaction>
</comment>
<dbReference type="AlphaFoldDB" id="A0A9N9QI90"/>
<dbReference type="PANTHER" id="PTHR11011">
    <property type="entry name" value="MALE STERILITY PROTEIN 2-RELATED"/>
    <property type="match status" value="1"/>
</dbReference>
<evidence type="ECO:0000313" key="4">
    <source>
        <dbReference type="Proteomes" id="UP001152799"/>
    </source>
</evidence>
<name>A0A9N9QI90_9CUCU</name>
<sequence length="189" mass="21228">MDEYGSIRTFFEGKNIFITGGSGFLGKPLIEKLLRSCPDIGNIYVLLRPKRGKHVQERLEQILLNPIFNLLKETNPDNIKKIICVSGDSSKPGLGLSEEDRQILIDKINIFYHGAASVRFDDFLKDGILINIGGAQEAAKLALEMKNIEVFTHISTCYCNIDNRKVFLCIPNLVPIERSPMMMSINLEA</sequence>
<evidence type="ECO:0000313" key="3">
    <source>
        <dbReference type="EMBL" id="CAG9771570.1"/>
    </source>
</evidence>
<accession>A0A9N9QI90</accession>
<dbReference type="Gene3D" id="3.40.50.720">
    <property type="entry name" value="NAD(P)-binding Rossmann-like Domain"/>
    <property type="match status" value="1"/>
</dbReference>
<dbReference type="GO" id="GO:0035336">
    <property type="term" value="P:long-chain fatty-acyl-CoA metabolic process"/>
    <property type="evidence" value="ECO:0007669"/>
    <property type="project" value="TreeGrafter"/>
</dbReference>
<protein>
    <recommendedName>
        <fullName evidence="1">Fatty acyl-CoA reductase</fullName>
        <ecNumber evidence="1">1.2.1.84</ecNumber>
    </recommendedName>
</protein>
<keyword evidence="1" id="KW-0444">Lipid biosynthesis</keyword>